<evidence type="ECO:0000313" key="2">
    <source>
        <dbReference type="EMBL" id="EJW98394.1"/>
    </source>
</evidence>
<dbReference type="AlphaFoldDB" id="J9GGB9"/>
<sequence length="28" mass="3073">WWMTSENNSKNDADNDANLDDGSGCAKN</sequence>
<organism evidence="2">
    <name type="scientific">gut metagenome</name>
    <dbReference type="NCBI Taxonomy" id="749906"/>
    <lineage>
        <taxon>unclassified sequences</taxon>
        <taxon>metagenomes</taxon>
        <taxon>organismal metagenomes</taxon>
    </lineage>
</organism>
<feature type="region of interest" description="Disordered" evidence="1">
    <location>
        <begin position="1"/>
        <end position="28"/>
    </location>
</feature>
<evidence type="ECO:0000256" key="1">
    <source>
        <dbReference type="SAM" id="MobiDB-lite"/>
    </source>
</evidence>
<comment type="caution">
    <text evidence="2">The sequence shown here is derived from an EMBL/GenBank/DDBJ whole genome shotgun (WGS) entry which is preliminary data.</text>
</comment>
<name>J9GGB9_9ZZZZ</name>
<accession>J9GGB9</accession>
<gene>
    <name evidence="2" type="ORF">EVA_13500</name>
</gene>
<dbReference type="EMBL" id="AMCI01004287">
    <property type="protein sequence ID" value="EJW98394.1"/>
    <property type="molecule type" value="Genomic_DNA"/>
</dbReference>
<reference evidence="2" key="1">
    <citation type="journal article" date="2012" name="PLoS ONE">
        <title>Gene sets for utilization of primary and secondary nutrition supplies in the distal gut of endangered iberian lynx.</title>
        <authorList>
            <person name="Alcaide M."/>
            <person name="Messina E."/>
            <person name="Richter M."/>
            <person name="Bargiela R."/>
            <person name="Peplies J."/>
            <person name="Huws S.A."/>
            <person name="Newbold C.J."/>
            <person name="Golyshin P.N."/>
            <person name="Simon M.A."/>
            <person name="Lopez G."/>
            <person name="Yakimov M.M."/>
            <person name="Ferrer M."/>
        </authorList>
    </citation>
    <scope>NUCLEOTIDE SEQUENCE</scope>
</reference>
<protein>
    <submittedName>
        <fullName evidence="2">Uncharacterized protein</fullName>
    </submittedName>
</protein>
<proteinExistence type="predicted"/>
<feature type="non-terminal residue" evidence="2">
    <location>
        <position position="1"/>
    </location>
</feature>